<accession>A0A1Q9F3A2</accession>
<gene>
    <name evidence="2" type="ORF">AK812_SmicGene1755</name>
</gene>
<dbReference type="EMBL" id="LSRX01000019">
    <property type="protein sequence ID" value="OLQ14126.1"/>
    <property type="molecule type" value="Genomic_DNA"/>
</dbReference>
<feature type="coiled-coil region" evidence="1">
    <location>
        <begin position="115"/>
        <end position="156"/>
    </location>
</feature>
<sequence length="232" mass="26625">MMQGSDAKSLEAKQIAEWVEQLDLENQVLRECISRCADTLINAASNEEDRNLASSRRKGLAVLLANGPGHDIINSQPSRAHLRAKQLLQSRVLQSANSPLPEHAGEVELELERSRSLLEDQLRQQRTRYTALEVEVDALQRDLAATRERQQMVENTQLEERLRHDALIMSEMHQLQLELYQLDEEAVALGPKIQQMRKWGLAVKALGRLLKFLTSEGFTREVLWRWRFLLSP</sequence>
<name>A0A1Q9F3A2_SYMMI</name>
<dbReference type="OrthoDB" id="428464at2759"/>
<evidence type="ECO:0000256" key="1">
    <source>
        <dbReference type="SAM" id="Coils"/>
    </source>
</evidence>
<reference evidence="2 3" key="1">
    <citation type="submission" date="2016-02" db="EMBL/GenBank/DDBJ databases">
        <title>Genome analysis of coral dinoflagellate symbionts highlights evolutionary adaptations to a symbiotic lifestyle.</title>
        <authorList>
            <person name="Aranda M."/>
            <person name="Li Y."/>
            <person name="Liew Y.J."/>
            <person name="Baumgarten S."/>
            <person name="Simakov O."/>
            <person name="Wilson M."/>
            <person name="Piel J."/>
            <person name="Ashoor H."/>
            <person name="Bougouffa S."/>
            <person name="Bajic V.B."/>
            <person name="Ryu T."/>
            <person name="Ravasi T."/>
            <person name="Bayer T."/>
            <person name="Micklem G."/>
            <person name="Kim H."/>
            <person name="Bhak J."/>
            <person name="Lajeunesse T.C."/>
            <person name="Voolstra C.R."/>
        </authorList>
    </citation>
    <scope>NUCLEOTIDE SEQUENCE [LARGE SCALE GENOMIC DNA]</scope>
    <source>
        <strain evidence="2 3">CCMP2467</strain>
    </source>
</reference>
<dbReference type="Proteomes" id="UP000186817">
    <property type="component" value="Unassembled WGS sequence"/>
</dbReference>
<proteinExistence type="predicted"/>
<organism evidence="2 3">
    <name type="scientific">Symbiodinium microadriaticum</name>
    <name type="common">Dinoflagellate</name>
    <name type="synonym">Zooxanthella microadriatica</name>
    <dbReference type="NCBI Taxonomy" id="2951"/>
    <lineage>
        <taxon>Eukaryota</taxon>
        <taxon>Sar</taxon>
        <taxon>Alveolata</taxon>
        <taxon>Dinophyceae</taxon>
        <taxon>Suessiales</taxon>
        <taxon>Symbiodiniaceae</taxon>
        <taxon>Symbiodinium</taxon>
    </lineage>
</organism>
<keyword evidence="1" id="KW-0175">Coiled coil</keyword>
<evidence type="ECO:0000313" key="2">
    <source>
        <dbReference type="EMBL" id="OLQ14126.1"/>
    </source>
</evidence>
<dbReference type="AlphaFoldDB" id="A0A1Q9F3A2"/>
<evidence type="ECO:0000313" key="3">
    <source>
        <dbReference type="Proteomes" id="UP000186817"/>
    </source>
</evidence>
<keyword evidence="3" id="KW-1185">Reference proteome</keyword>
<protein>
    <submittedName>
        <fullName evidence="2">Uncharacterized protein</fullName>
    </submittedName>
</protein>
<comment type="caution">
    <text evidence="2">The sequence shown here is derived from an EMBL/GenBank/DDBJ whole genome shotgun (WGS) entry which is preliminary data.</text>
</comment>